<evidence type="ECO:0000313" key="2">
    <source>
        <dbReference type="EMBL" id="AFR05826.1"/>
    </source>
</evidence>
<name>J7KZ75_NOCAA</name>
<dbReference type="KEGG" id="nal:B005_4652"/>
<organism evidence="2 3">
    <name type="scientific">Nocardiopsis alba (strain ATCC BAA-2165 / BE74)</name>
    <dbReference type="NCBI Taxonomy" id="1205910"/>
    <lineage>
        <taxon>Bacteria</taxon>
        <taxon>Bacillati</taxon>
        <taxon>Actinomycetota</taxon>
        <taxon>Actinomycetes</taxon>
        <taxon>Streptosporangiales</taxon>
        <taxon>Nocardiopsidaceae</taxon>
        <taxon>Nocardiopsis</taxon>
    </lineage>
</organism>
<reference evidence="3" key="2">
    <citation type="submission" date="2012-08" db="EMBL/GenBank/DDBJ databases">
        <title>Whole-genome sequence of Nocardiopsis alba strain ATCC BAA-2165 associated with honeybees.</title>
        <authorList>
            <person name="Qiao J."/>
            <person name="Chen L."/>
            <person name="Li Y."/>
            <person name="Wang J."/>
            <person name="Zhang W."/>
            <person name="Chen S."/>
        </authorList>
    </citation>
    <scope>NUCLEOTIDE SEQUENCE [LARGE SCALE GENOMIC DNA]</scope>
    <source>
        <strain evidence="3">ATCC BAA-2165 / BE74</strain>
    </source>
</reference>
<evidence type="ECO:0000313" key="3">
    <source>
        <dbReference type="Proteomes" id="UP000003779"/>
    </source>
</evidence>
<sequence length="66" mass="7413">MPAAQPVRQPRPVLLLCRLTGRRLTACHEPHHRTKDRSHFTKGCATDQKSTNVTRRNTSARGVTPP</sequence>
<dbReference type="EMBL" id="CP003788">
    <property type="protein sequence ID" value="AFR05826.1"/>
    <property type="molecule type" value="Genomic_DNA"/>
</dbReference>
<dbReference type="STRING" id="1205910.B005_4652"/>
<reference evidence="2 3" key="1">
    <citation type="journal article" date="2012" name="J. Bacteriol.">
        <title>Whole-Genome Sequence of Nocardiopsis alba Strain ATCC BAA-2165, Associated with Honeybees.</title>
        <authorList>
            <person name="Qiao J."/>
            <person name="Chen L."/>
            <person name="Li Y."/>
            <person name="Wang J."/>
            <person name="Zhang W."/>
            <person name="Chen S."/>
        </authorList>
    </citation>
    <scope>NUCLEOTIDE SEQUENCE [LARGE SCALE GENOMIC DNA]</scope>
    <source>
        <strain evidence="3">ATCC BAA-2165 / BE74</strain>
    </source>
</reference>
<protein>
    <submittedName>
        <fullName evidence="2">Uncharacterized protein</fullName>
    </submittedName>
</protein>
<feature type="region of interest" description="Disordered" evidence="1">
    <location>
        <begin position="29"/>
        <end position="66"/>
    </location>
</feature>
<dbReference type="Proteomes" id="UP000003779">
    <property type="component" value="Chromosome"/>
</dbReference>
<dbReference type="AlphaFoldDB" id="J7KZ75"/>
<evidence type="ECO:0000256" key="1">
    <source>
        <dbReference type="SAM" id="MobiDB-lite"/>
    </source>
</evidence>
<gene>
    <name evidence="2" type="ordered locus">B005_4652</name>
</gene>
<dbReference type="HOGENOM" id="CLU_2826772_0_0_11"/>
<accession>J7KZ75</accession>
<dbReference type="PATRIC" id="fig|1205910.3.peg.4391"/>
<proteinExistence type="predicted"/>
<feature type="compositionally biased region" description="Polar residues" evidence="1">
    <location>
        <begin position="47"/>
        <end position="66"/>
    </location>
</feature>